<dbReference type="InterPro" id="IPR036397">
    <property type="entry name" value="RNaseH_sf"/>
</dbReference>
<evidence type="ECO:0000313" key="2">
    <source>
        <dbReference type="EMBL" id="MBC6009648.1"/>
    </source>
</evidence>
<dbReference type="EMBL" id="JACRWG010000016">
    <property type="protein sequence ID" value="MBC6009648.1"/>
    <property type="molecule type" value="Genomic_DNA"/>
</dbReference>
<feature type="domain" description="Integrase catalytic" evidence="1">
    <location>
        <begin position="239"/>
        <end position="405"/>
    </location>
</feature>
<dbReference type="Pfam" id="PF13936">
    <property type="entry name" value="HTH_38"/>
    <property type="match status" value="1"/>
</dbReference>
<name>A0ABR7KAA0_9FIRM</name>
<dbReference type="Proteomes" id="UP000603474">
    <property type="component" value="Unassembled WGS sequence"/>
</dbReference>
<dbReference type="InterPro" id="IPR025246">
    <property type="entry name" value="IS30-like_HTH"/>
</dbReference>
<proteinExistence type="predicted"/>
<gene>
    <name evidence="2" type="ORF">H8909_05195</name>
</gene>
<evidence type="ECO:0000259" key="1">
    <source>
        <dbReference type="PROSITE" id="PS50994"/>
    </source>
</evidence>
<evidence type="ECO:0000313" key="3">
    <source>
        <dbReference type="Proteomes" id="UP000603474"/>
    </source>
</evidence>
<dbReference type="PROSITE" id="PS50994">
    <property type="entry name" value="INTEGRASE"/>
    <property type="match status" value="1"/>
</dbReference>
<dbReference type="PANTHER" id="PTHR10948:SF23">
    <property type="entry name" value="TRANSPOSASE INSI FOR INSERTION SEQUENCE ELEMENT IS30A-RELATED"/>
    <property type="match status" value="1"/>
</dbReference>
<protein>
    <submittedName>
        <fullName evidence="2">IS30 family transposase</fullName>
    </submittedName>
</protein>
<sequence length="436" mass="50191">MSVSLFHERLIIMAKSNKNLHLTLSEREIIQRGIENGSTKTSIAATLGKDKSTIGKEIKAHRVHSHICSFDPACANKDRCKHHHAYKNCADLVVFKCKRRDRSPGACNGCPKYQHCRFDKFTYSADIANKEYMADLINSREGINMTYSELKALADIIVPLIKKGQSPYQIITSHPELNISEKTLYNYIESGVFRQFGLLDIDLRVKTRRISKKDSVKYKKREDRKFLIGHTYDDFISYTDDNDNVSIVEMDTVYNGQSGPFMQTFKFLSYSFMFIIYHEEKTAKVMVEGVDLLESILGKELFLKEVEVIKTDRGSEFSDAEGLEKDNDGSMRTHVFYCDPMASRQKGSLENYHKEIRYICPKGTNLQALGLDSQEKANLIVSHINSQPKEYLKGKSPLEMMEFLNPDLYKRFIEFGIKKIENDDIILKPYLLKEDN</sequence>
<reference evidence="2 3" key="1">
    <citation type="submission" date="2020-08" db="EMBL/GenBank/DDBJ databases">
        <authorList>
            <person name="Liu C."/>
            <person name="Sun Q."/>
        </authorList>
    </citation>
    <scope>NUCLEOTIDE SEQUENCE [LARGE SCALE GENOMIC DNA]</scope>
    <source>
        <strain evidence="2 3">NSJ-22</strain>
    </source>
</reference>
<keyword evidence="3" id="KW-1185">Reference proteome</keyword>
<accession>A0ABR7KAA0</accession>
<comment type="caution">
    <text evidence="2">The sequence shown here is derived from an EMBL/GenBank/DDBJ whole genome shotgun (WGS) entry which is preliminary data.</text>
</comment>
<dbReference type="InterPro" id="IPR012337">
    <property type="entry name" value="RNaseH-like_sf"/>
</dbReference>
<organism evidence="2 3">
    <name type="scientific">Catenibacterium faecis</name>
    <dbReference type="NCBI Taxonomy" id="2764323"/>
    <lineage>
        <taxon>Bacteria</taxon>
        <taxon>Bacillati</taxon>
        <taxon>Bacillota</taxon>
        <taxon>Erysipelotrichia</taxon>
        <taxon>Erysipelotrichales</taxon>
        <taxon>Coprobacillaceae</taxon>
        <taxon>Catenibacterium</taxon>
    </lineage>
</organism>
<dbReference type="PANTHER" id="PTHR10948">
    <property type="entry name" value="TRANSPOSASE"/>
    <property type="match status" value="1"/>
</dbReference>
<dbReference type="InterPro" id="IPR051917">
    <property type="entry name" value="Transposase-Integrase"/>
</dbReference>
<dbReference type="Gene3D" id="3.30.420.10">
    <property type="entry name" value="Ribonuclease H-like superfamily/Ribonuclease H"/>
    <property type="match status" value="1"/>
</dbReference>
<dbReference type="SUPFAM" id="SSF53098">
    <property type="entry name" value="Ribonuclease H-like"/>
    <property type="match status" value="1"/>
</dbReference>
<dbReference type="InterPro" id="IPR001584">
    <property type="entry name" value="Integrase_cat-core"/>
</dbReference>